<feature type="transmembrane region" description="Helical" evidence="1">
    <location>
        <begin position="424"/>
        <end position="444"/>
    </location>
</feature>
<feature type="transmembrane region" description="Helical" evidence="1">
    <location>
        <begin position="300"/>
        <end position="325"/>
    </location>
</feature>
<feature type="transmembrane region" description="Helical" evidence="1">
    <location>
        <begin position="167"/>
        <end position="189"/>
    </location>
</feature>
<dbReference type="GO" id="GO:0005886">
    <property type="term" value="C:plasma membrane"/>
    <property type="evidence" value="ECO:0007669"/>
    <property type="project" value="UniProtKB-SubCell"/>
</dbReference>
<dbReference type="EMBL" id="CP036267">
    <property type="protein sequence ID" value="QDT31218.1"/>
    <property type="molecule type" value="Genomic_DNA"/>
</dbReference>
<keyword evidence="3" id="KW-1185">Reference proteome</keyword>
<name>A0A517QHW9_9PLAN</name>
<feature type="transmembrane region" description="Helical" evidence="1">
    <location>
        <begin position="383"/>
        <end position="404"/>
    </location>
</feature>
<evidence type="ECO:0000256" key="1">
    <source>
        <dbReference type="SAM" id="Phobius"/>
    </source>
</evidence>
<protein>
    <submittedName>
        <fullName evidence="2">ABC-2 family transporter protein</fullName>
    </submittedName>
</protein>
<feature type="transmembrane region" description="Helical" evidence="1">
    <location>
        <begin position="228"/>
        <end position="252"/>
    </location>
</feature>
<feature type="transmembrane region" description="Helical" evidence="1">
    <location>
        <begin position="21"/>
        <end position="39"/>
    </location>
</feature>
<reference evidence="2 3" key="1">
    <citation type="submission" date="2019-02" db="EMBL/GenBank/DDBJ databases">
        <title>Deep-cultivation of Planctomycetes and their phenomic and genomic characterization uncovers novel biology.</title>
        <authorList>
            <person name="Wiegand S."/>
            <person name="Jogler M."/>
            <person name="Boedeker C."/>
            <person name="Pinto D."/>
            <person name="Vollmers J."/>
            <person name="Rivas-Marin E."/>
            <person name="Kohn T."/>
            <person name="Peeters S.H."/>
            <person name="Heuer A."/>
            <person name="Rast P."/>
            <person name="Oberbeckmann S."/>
            <person name="Bunk B."/>
            <person name="Jeske O."/>
            <person name="Meyerdierks A."/>
            <person name="Storesund J.E."/>
            <person name="Kallscheuer N."/>
            <person name="Luecker S."/>
            <person name="Lage O.M."/>
            <person name="Pohl T."/>
            <person name="Merkel B.J."/>
            <person name="Hornburger P."/>
            <person name="Mueller R.-W."/>
            <person name="Bruemmer F."/>
            <person name="Labrenz M."/>
            <person name="Spormann A.M."/>
            <person name="Op den Camp H."/>
            <person name="Overmann J."/>
            <person name="Amann R."/>
            <person name="Jetten M.S.M."/>
            <person name="Mascher T."/>
            <person name="Medema M.H."/>
            <person name="Devos D.P."/>
            <person name="Kaster A.-K."/>
            <person name="Ovreas L."/>
            <person name="Rohde M."/>
            <person name="Galperin M.Y."/>
            <person name="Jogler C."/>
        </authorList>
    </citation>
    <scope>NUCLEOTIDE SEQUENCE [LARGE SCALE GENOMIC DNA]</scope>
    <source>
        <strain evidence="2 3">Mal48</strain>
    </source>
</reference>
<keyword evidence="1" id="KW-1133">Transmembrane helix</keyword>
<proteinExistence type="predicted"/>
<sequence>MNKFLALVRRALQTDSRLLRGYLARLLLAGFILLTLITFQRDWASRGAPGLDLFRSVSLYNYFFITILGTAFFATAITEEKEERTLSLLKMAGVGATSLILGKWTPRMIGAFLLLCVQIPFTVLAVTLGGVQIDQVVAVYISLFAHLFLVGSIGLFCSVVMSTTTGACGLAGGVLILHHFLPTVLALALRNQQGFFIVDVIISISMMLSDMNGFRVVLGLMMGTTSSIWISTQVLGNLIVGGLFMAVTWVIFDRCTCNEKEPGSLNFFDRLRKRSQNLGRGRVWDAAIVWKDHQLLSGGAIFLLLKTSLYLVFMIGSAVLTYGGWSSLTVTIGYSLLTWSFFLMFLELGIMATRLYRQELSNQTWSILLLIPRRESEIIYSKFIGGLTSLLPLTFCFFLGSILLGEKFLKLMGDILGDLDLLLVMTYFTLQALIAIHCSVYLAVTQKWAIWPIALFSSGFVVFMGNVMGVSCLAIGGGPGEVGALAFIGSFFSAIILIPLHLQIGKRLVELAGE</sequence>
<keyword evidence="1" id="KW-0812">Transmembrane</keyword>
<dbReference type="OrthoDB" id="240327at2"/>
<dbReference type="KEGG" id="tpol:Mal48_04500"/>
<feature type="transmembrane region" description="Helical" evidence="1">
    <location>
        <begin position="451"/>
        <end position="476"/>
    </location>
</feature>
<dbReference type="AlphaFoldDB" id="A0A517QHW9"/>
<feature type="transmembrane region" description="Helical" evidence="1">
    <location>
        <begin position="482"/>
        <end position="502"/>
    </location>
</feature>
<feature type="transmembrane region" description="Helical" evidence="1">
    <location>
        <begin position="138"/>
        <end position="161"/>
    </location>
</feature>
<accession>A0A517QHW9</accession>
<gene>
    <name evidence="2" type="ORF">Mal48_04500</name>
</gene>
<keyword evidence="1" id="KW-0472">Membrane</keyword>
<organism evidence="2 3">
    <name type="scientific">Thalassoglobus polymorphus</name>
    <dbReference type="NCBI Taxonomy" id="2527994"/>
    <lineage>
        <taxon>Bacteria</taxon>
        <taxon>Pseudomonadati</taxon>
        <taxon>Planctomycetota</taxon>
        <taxon>Planctomycetia</taxon>
        <taxon>Planctomycetales</taxon>
        <taxon>Planctomycetaceae</taxon>
        <taxon>Thalassoglobus</taxon>
    </lineage>
</organism>
<dbReference type="RefSeq" id="WP_145195631.1">
    <property type="nucleotide sequence ID" value="NZ_CP036267.1"/>
</dbReference>
<dbReference type="Pfam" id="PF12679">
    <property type="entry name" value="ABC2_membrane_2"/>
    <property type="match status" value="1"/>
</dbReference>
<feature type="transmembrane region" description="Helical" evidence="1">
    <location>
        <begin position="108"/>
        <end position="131"/>
    </location>
</feature>
<feature type="transmembrane region" description="Helical" evidence="1">
    <location>
        <begin position="331"/>
        <end position="350"/>
    </location>
</feature>
<evidence type="ECO:0000313" key="2">
    <source>
        <dbReference type="EMBL" id="QDT31218.1"/>
    </source>
</evidence>
<dbReference type="GO" id="GO:0140359">
    <property type="term" value="F:ABC-type transporter activity"/>
    <property type="evidence" value="ECO:0007669"/>
    <property type="project" value="InterPro"/>
</dbReference>
<feature type="transmembrane region" description="Helical" evidence="1">
    <location>
        <begin position="59"/>
        <end position="78"/>
    </location>
</feature>
<evidence type="ECO:0000313" key="3">
    <source>
        <dbReference type="Proteomes" id="UP000315724"/>
    </source>
</evidence>
<dbReference type="Pfam" id="PF12730">
    <property type="entry name" value="ABC2_membrane_4"/>
    <property type="match status" value="1"/>
</dbReference>
<dbReference type="Proteomes" id="UP000315724">
    <property type="component" value="Chromosome"/>
</dbReference>